<proteinExistence type="predicted"/>
<dbReference type="AlphaFoldDB" id="A0A2P2MXR9"/>
<reference evidence="1" key="1">
    <citation type="submission" date="2018-02" db="EMBL/GenBank/DDBJ databases">
        <title>Rhizophora mucronata_Transcriptome.</title>
        <authorList>
            <person name="Meera S.P."/>
            <person name="Sreeshan A."/>
            <person name="Augustine A."/>
        </authorList>
    </citation>
    <scope>NUCLEOTIDE SEQUENCE</scope>
    <source>
        <tissue evidence="1">Leaf</tissue>
    </source>
</reference>
<protein>
    <submittedName>
        <fullName evidence="1">Uncharacterized protein</fullName>
    </submittedName>
</protein>
<dbReference type="EMBL" id="GGEC01054533">
    <property type="protein sequence ID" value="MBX35017.1"/>
    <property type="molecule type" value="Transcribed_RNA"/>
</dbReference>
<evidence type="ECO:0000313" key="1">
    <source>
        <dbReference type="EMBL" id="MBX35017.1"/>
    </source>
</evidence>
<name>A0A2P2MXR9_RHIMU</name>
<organism evidence="1">
    <name type="scientific">Rhizophora mucronata</name>
    <name type="common">Asiatic mangrove</name>
    <dbReference type="NCBI Taxonomy" id="61149"/>
    <lineage>
        <taxon>Eukaryota</taxon>
        <taxon>Viridiplantae</taxon>
        <taxon>Streptophyta</taxon>
        <taxon>Embryophyta</taxon>
        <taxon>Tracheophyta</taxon>
        <taxon>Spermatophyta</taxon>
        <taxon>Magnoliopsida</taxon>
        <taxon>eudicotyledons</taxon>
        <taxon>Gunneridae</taxon>
        <taxon>Pentapetalae</taxon>
        <taxon>rosids</taxon>
        <taxon>fabids</taxon>
        <taxon>Malpighiales</taxon>
        <taxon>Rhizophoraceae</taxon>
        <taxon>Rhizophora</taxon>
    </lineage>
</organism>
<accession>A0A2P2MXR9</accession>
<sequence length="32" mass="3901">MNIIQNPVQHKDINRVSNFNVFQHTECNEKRF</sequence>